<protein>
    <submittedName>
        <fullName evidence="8">ABC transport system permease protein</fullName>
    </submittedName>
</protein>
<gene>
    <name evidence="8" type="ORF">JOC58_001819</name>
</gene>
<feature type="transmembrane region" description="Helical" evidence="6">
    <location>
        <begin position="603"/>
        <end position="624"/>
    </location>
</feature>
<evidence type="ECO:0000256" key="6">
    <source>
        <dbReference type="PIRNR" id="PIRNR018968"/>
    </source>
</evidence>
<dbReference type="RefSeq" id="WP_188775929.1">
    <property type="nucleotide sequence ID" value="NZ_BMMB01000005.1"/>
</dbReference>
<organism evidence="8 9">
    <name type="scientific">Paenibacillus hunanensis</name>
    <dbReference type="NCBI Taxonomy" id="539262"/>
    <lineage>
        <taxon>Bacteria</taxon>
        <taxon>Bacillati</taxon>
        <taxon>Bacillota</taxon>
        <taxon>Bacilli</taxon>
        <taxon>Bacillales</taxon>
        <taxon>Paenibacillaceae</taxon>
        <taxon>Paenibacillus</taxon>
    </lineage>
</organism>
<dbReference type="PIRSF" id="PIRSF018968">
    <property type="entry name" value="ABC_permease_BceB"/>
    <property type="match status" value="1"/>
</dbReference>
<sequence>MTFRQFAFNNVLRNKRLYAAYFLSSMFTVMIFFTFAVFAYHPALNSSDVNHNAQAALSTSKWLIYGFSFFFVLYSMSSFLKTRKREFGLLMLQGISPGQLRRMVFIENMWIGTGATIGGILIGLVFAKAILLIGENILVLDEKLNFYIPIQAIILTVISFLVLFVLISMFIAAILRSESLISLIRSQRAPKSEPRASIWLSILVIVLLAISYGVALLVDANLALQLLLPIIVMVSIATYLLFTQLSVYIIGSMKNRKSFFWRRTNMLLLSDLSYRMKDNARTFFLVAMVSTVSFCAIGTLYGLQALLVKSSTVETAASFPIAYTSMAGDATQSTNLQTIRQALSTAGIPSQEAHLALNQYKLKNDQTERIILSETAFNQANVLLGEQTVQLQGNQAVVITSSTARQTAEHQMLQKEVQLSNGVALQPTRVIFSQTIPGVSLALVVSDDLYKRLGTPASKADIYAWTTNASEKELIAVGKEMFSEDTFTQYGAYHILDFPSYTLYTVKSLYGIALFIGLFIGIVFFVSAGSFLYFRLYSDLDEDKQKFRSIAKLGLTERELNRVLTQQIALLFFAPIVVALIHGSIALTTLAHLFDAQLFTECATVLGIFFLIQLVYFFIVRFFYIKQVREALH</sequence>
<evidence type="ECO:0000313" key="8">
    <source>
        <dbReference type="EMBL" id="MDR6243926.1"/>
    </source>
</evidence>
<feature type="transmembrane region" description="Helical" evidence="6">
    <location>
        <begin position="196"/>
        <end position="218"/>
    </location>
</feature>
<feature type="transmembrane region" description="Helical" evidence="6">
    <location>
        <begin position="283"/>
        <end position="303"/>
    </location>
</feature>
<dbReference type="InterPro" id="IPR003838">
    <property type="entry name" value="ABC3_permease_C"/>
</dbReference>
<dbReference type="EMBL" id="JAVDQH010000006">
    <property type="protein sequence ID" value="MDR6243926.1"/>
    <property type="molecule type" value="Genomic_DNA"/>
</dbReference>
<feature type="transmembrane region" description="Helical" evidence="6">
    <location>
        <begin position="20"/>
        <end position="42"/>
    </location>
</feature>
<evidence type="ECO:0000256" key="2">
    <source>
        <dbReference type="ARBA" id="ARBA00022475"/>
    </source>
</evidence>
<feature type="transmembrane region" description="Helical" evidence="6">
    <location>
        <begin position="568"/>
        <end position="591"/>
    </location>
</feature>
<dbReference type="InterPro" id="IPR052536">
    <property type="entry name" value="ABC-4_Integral_Memb_Prot"/>
</dbReference>
<evidence type="ECO:0000313" key="9">
    <source>
        <dbReference type="Proteomes" id="UP001185028"/>
    </source>
</evidence>
<evidence type="ECO:0000256" key="4">
    <source>
        <dbReference type="ARBA" id="ARBA00022989"/>
    </source>
</evidence>
<name>A0ABU1IXE1_9BACL</name>
<keyword evidence="9" id="KW-1185">Reference proteome</keyword>
<dbReference type="InterPro" id="IPR027022">
    <property type="entry name" value="ABC_permease_BceB-typ"/>
</dbReference>
<comment type="subcellular location">
    <subcellularLocation>
        <location evidence="1 6">Cell membrane</location>
        <topology evidence="1 6">Multi-pass membrane protein</topology>
    </subcellularLocation>
</comment>
<keyword evidence="4 6" id="KW-1133">Transmembrane helix</keyword>
<keyword evidence="5 6" id="KW-0472">Membrane</keyword>
<feature type="domain" description="ABC3 transporter permease C-terminal" evidence="7">
    <location>
        <begin position="63"/>
        <end position="177"/>
    </location>
</feature>
<evidence type="ECO:0000256" key="1">
    <source>
        <dbReference type="ARBA" id="ARBA00004651"/>
    </source>
</evidence>
<keyword evidence="3 6" id="KW-0812">Transmembrane</keyword>
<evidence type="ECO:0000256" key="3">
    <source>
        <dbReference type="ARBA" id="ARBA00022692"/>
    </source>
</evidence>
<dbReference type="PANTHER" id="PTHR46795:SF2">
    <property type="entry name" value="ABC TRANSPORTER, PERMEASE PROTEIN"/>
    <property type="match status" value="1"/>
</dbReference>
<dbReference type="Pfam" id="PF02687">
    <property type="entry name" value="FtsX"/>
    <property type="match status" value="1"/>
</dbReference>
<evidence type="ECO:0000256" key="5">
    <source>
        <dbReference type="ARBA" id="ARBA00023136"/>
    </source>
</evidence>
<dbReference type="Proteomes" id="UP001185028">
    <property type="component" value="Unassembled WGS sequence"/>
</dbReference>
<feature type="transmembrane region" description="Helical" evidence="6">
    <location>
        <begin position="224"/>
        <end position="250"/>
    </location>
</feature>
<reference evidence="8 9" key="1">
    <citation type="submission" date="2023-07" db="EMBL/GenBank/DDBJ databases">
        <title>Genomic Encyclopedia of Type Strains, Phase IV (KMG-IV): sequencing the most valuable type-strain genomes for metagenomic binning, comparative biology and taxonomic classification.</title>
        <authorList>
            <person name="Goeker M."/>
        </authorList>
    </citation>
    <scope>NUCLEOTIDE SEQUENCE [LARGE SCALE GENOMIC DNA]</scope>
    <source>
        <strain evidence="8 9">DSM 22170</strain>
    </source>
</reference>
<comment type="similarity">
    <text evidence="6">Belongs to the ABC-4 integral membrane protein family.</text>
</comment>
<feature type="transmembrane region" description="Helical" evidence="6">
    <location>
        <begin position="509"/>
        <end position="534"/>
    </location>
</feature>
<comment type="caution">
    <text evidence="8">The sequence shown here is derived from an EMBL/GenBank/DDBJ whole genome shotgun (WGS) entry which is preliminary data.</text>
</comment>
<proteinExistence type="inferred from homology"/>
<feature type="transmembrane region" description="Helical" evidence="6">
    <location>
        <begin position="146"/>
        <end position="175"/>
    </location>
</feature>
<evidence type="ECO:0000259" key="7">
    <source>
        <dbReference type="Pfam" id="PF02687"/>
    </source>
</evidence>
<feature type="transmembrane region" description="Helical" evidence="6">
    <location>
        <begin position="109"/>
        <end position="134"/>
    </location>
</feature>
<accession>A0ABU1IXE1</accession>
<keyword evidence="2 6" id="KW-1003">Cell membrane</keyword>
<keyword evidence="6" id="KW-0813">Transport</keyword>
<feature type="transmembrane region" description="Helical" evidence="6">
    <location>
        <begin position="62"/>
        <end position="80"/>
    </location>
</feature>
<dbReference type="PANTHER" id="PTHR46795">
    <property type="entry name" value="ABC TRANSPORTER PERMEASE-RELATED-RELATED"/>
    <property type="match status" value="1"/>
</dbReference>